<dbReference type="AlphaFoldDB" id="A0A4Z0M4H6"/>
<dbReference type="OrthoDB" id="9801400at2"/>
<accession>A0A4Z0M4H6</accession>
<dbReference type="RefSeq" id="WP_135443185.1">
    <property type="nucleotide sequence ID" value="NZ_SRLE01000006.1"/>
</dbReference>
<dbReference type="Gene3D" id="1.20.1290.10">
    <property type="entry name" value="AhpD-like"/>
    <property type="match status" value="1"/>
</dbReference>
<evidence type="ECO:0000313" key="2">
    <source>
        <dbReference type="EMBL" id="TGD74340.1"/>
    </source>
</evidence>
<dbReference type="PANTHER" id="PTHR33570:SF2">
    <property type="entry name" value="CARBOXYMUCONOLACTONE DECARBOXYLASE-LIKE DOMAIN-CONTAINING PROTEIN"/>
    <property type="match status" value="1"/>
</dbReference>
<dbReference type="PANTHER" id="PTHR33570">
    <property type="entry name" value="4-CARBOXYMUCONOLACTONE DECARBOXYLASE FAMILY PROTEIN"/>
    <property type="match status" value="1"/>
</dbReference>
<dbReference type="InterPro" id="IPR052512">
    <property type="entry name" value="4CMD/NDH-1_regulator"/>
</dbReference>
<evidence type="ECO:0000313" key="3">
    <source>
        <dbReference type="Proteomes" id="UP000298050"/>
    </source>
</evidence>
<organism evidence="2 3">
    <name type="scientific">Mangrovimicrobium sediminis</name>
    <dbReference type="NCBI Taxonomy" id="2562682"/>
    <lineage>
        <taxon>Bacteria</taxon>
        <taxon>Pseudomonadati</taxon>
        <taxon>Pseudomonadota</taxon>
        <taxon>Gammaproteobacteria</taxon>
        <taxon>Cellvibrionales</taxon>
        <taxon>Halieaceae</taxon>
        <taxon>Mangrovimicrobium</taxon>
    </lineage>
</organism>
<proteinExistence type="predicted"/>
<reference evidence="2 3" key="1">
    <citation type="submission" date="2019-04" db="EMBL/GenBank/DDBJ databases">
        <title>Taxonomy of novel Haliea sp. from mangrove soil of West Coast of India.</title>
        <authorList>
            <person name="Verma A."/>
            <person name="Kumar P."/>
            <person name="Krishnamurthi S."/>
        </authorList>
    </citation>
    <scope>NUCLEOTIDE SEQUENCE [LARGE SCALE GENOMIC DNA]</scope>
    <source>
        <strain evidence="2 3">SAOS-164</strain>
    </source>
</reference>
<dbReference type="Pfam" id="PF02627">
    <property type="entry name" value="CMD"/>
    <property type="match status" value="1"/>
</dbReference>
<evidence type="ECO:0000259" key="1">
    <source>
        <dbReference type="Pfam" id="PF02627"/>
    </source>
</evidence>
<name>A0A4Z0M4H6_9GAMM</name>
<gene>
    <name evidence="2" type="ORF">E4634_09510</name>
</gene>
<dbReference type="Proteomes" id="UP000298050">
    <property type="component" value="Unassembled WGS sequence"/>
</dbReference>
<dbReference type="InterPro" id="IPR029032">
    <property type="entry name" value="AhpD-like"/>
</dbReference>
<dbReference type="SUPFAM" id="SSF69118">
    <property type="entry name" value="AhpD-like"/>
    <property type="match status" value="1"/>
</dbReference>
<feature type="domain" description="Carboxymuconolactone decarboxylase-like" evidence="1">
    <location>
        <begin position="36"/>
        <end position="118"/>
    </location>
</feature>
<protein>
    <submittedName>
        <fullName evidence="2">4-carboxymuconolactone decarboxylase</fullName>
    </submittedName>
</protein>
<keyword evidence="3" id="KW-1185">Reference proteome</keyword>
<dbReference type="EMBL" id="SRLE01000006">
    <property type="protein sequence ID" value="TGD74340.1"/>
    <property type="molecule type" value="Genomic_DNA"/>
</dbReference>
<comment type="caution">
    <text evidence="2">The sequence shown here is derived from an EMBL/GenBank/DDBJ whole genome shotgun (WGS) entry which is preliminary data.</text>
</comment>
<dbReference type="GO" id="GO:0051920">
    <property type="term" value="F:peroxiredoxin activity"/>
    <property type="evidence" value="ECO:0007669"/>
    <property type="project" value="InterPro"/>
</dbReference>
<dbReference type="InterPro" id="IPR003779">
    <property type="entry name" value="CMD-like"/>
</dbReference>
<sequence>MSDTKFDSGMAARREVMGDAFVDKALASASPFTLPLQEMVTANCWGEVWTRDGLPRQTRSLVTIATLVALRASAELKGHVRGALRNGCSVEEIQEVLLHATVYCGMPAGIEAFRAAREVVEEWQAEHD</sequence>